<dbReference type="Proteomes" id="UP000215383">
    <property type="component" value="Chromosome 1"/>
</dbReference>
<dbReference type="CDD" id="cd05466">
    <property type="entry name" value="PBP2_LTTR_substrate"/>
    <property type="match status" value="1"/>
</dbReference>
<reference evidence="6 7" key="1">
    <citation type="submission" date="2017-06" db="EMBL/GenBank/DDBJ databases">
        <authorList>
            <consortium name="Pathogen Informatics"/>
        </authorList>
    </citation>
    <scope>NUCLEOTIDE SEQUENCE [LARGE SCALE GENOMIC DNA]</scope>
    <source>
        <strain evidence="6 7">NCTC10570</strain>
    </source>
</reference>
<dbReference type="InterPro" id="IPR005119">
    <property type="entry name" value="LysR_subst-bd"/>
</dbReference>
<dbReference type="FunFam" id="1.10.10.10:FF:000001">
    <property type="entry name" value="LysR family transcriptional regulator"/>
    <property type="match status" value="1"/>
</dbReference>
<dbReference type="GO" id="GO:0005829">
    <property type="term" value="C:cytosol"/>
    <property type="evidence" value="ECO:0007669"/>
    <property type="project" value="TreeGrafter"/>
</dbReference>
<protein>
    <submittedName>
        <fullName evidence="6">Cyn operon transcriptional activator</fullName>
    </submittedName>
</protein>
<dbReference type="Gene3D" id="1.10.10.10">
    <property type="entry name" value="Winged helix-like DNA-binding domain superfamily/Winged helix DNA-binding domain"/>
    <property type="match status" value="1"/>
</dbReference>
<dbReference type="GeneID" id="78507705"/>
<dbReference type="AlphaFoldDB" id="A0A239TZD3"/>
<dbReference type="RefSeq" id="WP_027890172.1">
    <property type="nucleotide sequence ID" value="NZ_LT906446.1"/>
</dbReference>
<dbReference type="SUPFAM" id="SSF46785">
    <property type="entry name" value="Winged helix' DNA-binding domain"/>
    <property type="match status" value="1"/>
</dbReference>
<dbReference type="Pfam" id="PF00126">
    <property type="entry name" value="HTH_1"/>
    <property type="match status" value="1"/>
</dbReference>
<dbReference type="InterPro" id="IPR000847">
    <property type="entry name" value="LysR_HTH_N"/>
</dbReference>
<dbReference type="GO" id="GO:0003677">
    <property type="term" value="F:DNA binding"/>
    <property type="evidence" value="ECO:0007669"/>
    <property type="project" value="UniProtKB-KW"/>
</dbReference>
<keyword evidence="2" id="KW-0805">Transcription regulation</keyword>
<feature type="domain" description="HTH lysR-type" evidence="5">
    <location>
        <begin position="1"/>
        <end position="58"/>
    </location>
</feature>
<sequence length="288" mass="33227">MEFRLLKYFLVVAREENITKAANWLHITQPTLSRQLMQLEDELGVKLFKRGKHKIILTDDGMMLKRRAQEILSLVDKTKQDFIHVENDLTGKISIGCGETKNMSFLSKKIKAFHEIYPLVKYEIHSATADNIKDDLEKGILDMGLLTEPVDVGKYAFVRMPEKEQWGVLVRKDDELAQKDFVTPKDLINMPLIIGKREEVRNELANWFGSYYEKVEFIATYNLILNAANMVKNKVGIVLGFNLGNIYEDLCLIPLKPSLETGAVLVWKRNNMLSRTTERFINFVKNTN</sequence>
<evidence type="ECO:0000313" key="7">
    <source>
        <dbReference type="Proteomes" id="UP000215383"/>
    </source>
</evidence>
<evidence type="ECO:0000256" key="2">
    <source>
        <dbReference type="ARBA" id="ARBA00023015"/>
    </source>
</evidence>
<dbReference type="EMBL" id="LT906446">
    <property type="protein sequence ID" value="SNV03167.1"/>
    <property type="molecule type" value="Genomic_DNA"/>
</dbReference>
<evidence type="ECO:0000259" key="5">
    <source>
        <dbReference type="PROSITE" id="PS50931"/>
    </source>
</evidence>
<name>A0A239TZD3_9FIRM</name>
<organism evidence="6 7">
    <name type="scientific">Megamonas hypermegale</name>
    <dbReference type="NCBI Taxonomy" id="158847"/>
    <lineage>
        <taxon>Bacteria</taxon>
        <taxon>Bacillati</taxon>
        <taxon>Bacillota</taxon>
        <taxon>Negativicutes</taxon>
        <taxon>Selenomonadales</taxon>
        <taxon>Selenomonadaceae</taxon>
        <taxon>Megamonas</taxon>
    </lineage>
</organism>
<comment type="similarity">
    <text evidence="1">Belongs to the LysR transcriptional regulatory family.</text>
</comment>
<gene>
    <name evidence="6" type="primary">cynR_2</name>
    <name evidence="6" type="ORF">SAMEA4364220_01713</name>
</gene>
<evidence type="ECO:0000256" key="1">
    <source>
        <dbReference type="ARBA" id="ARBA00009437"/>
    </source>
</evidence>
<keyword evidence="4" id="KW-0804">Transcription</keyword>
<evidence type="ECO:0000313" key="6">
    <source>
        <dbReference type="EMBL" id="SNV03167.1"/>
    </source>
</evidence>
<evidence type="ECO:0000256" key="4">
    <source>
        <dbReference type="ARBA" id="ARBA00023163"/>
    </source>
</evidence>
<proteinExistence type="inferred from homology"/>
<dbReference type="PRINTS" id="PR00039">
    <property type="entry name" value="HTHLYSR"/>
</dbReference>
<dbReference type="PROSITE" id="PS50931">
    <property type="entry name" value="HTH_LYSR"/>
    <property type="match status" value="1"/>
</dbReference>
<dbReference type="Pfam" id="PF03466">
    <property type="entry name" value="LysR_substrate"/>
    <property type="match status" value="1"/>
</dbReference>
<dbReference type="InterPro" id="IPR050950">
    <property type="entry name" value="HTH-type_LysR_regulators"/>
</dbReference>
<dbReference type="Gene3D" id="3.40.190.290">
    <property type="match status" value="1"/>
</dbReference>
<keyword evidence="7" id="KW-1185">Reference proteome</keyword>
<dbReference type="PANTHER" id="PTHR30419">
    <property type="entry name" value="HTH-TYPE TRANSCRIPTIONAL REGULATOR YBHD"/>
    <property type="match status" value="1"/>
</dbReference>
<keyword evidence="3" id="KW-0238">DNA-binding</keyword>
<dbReference type="PANTHER" id="PTHR30419:SF8">
    <property type="entry name" value="NITROGEN ASSIMILATION TRANSCRIPTIONAL ACTIVATOR-RELATED"/>
    <property type="match status" value="1"/>
</dbReference>
<dbReference type="GO" id="GO:0003700">
    <property type="term" value="F:DNA-binding transcription factor activity"/>
    <property type="evidence" value="ECO:0007669"/>
    <property type="project" value="InterPro"/>
</dbReference>
<accession>A0A239TZD3</accession>
<dbReference type="InterPro" id="IPR036390">
    <property type="entry name" value="WH_DNA-bd_sf"/>
</dbReference>
<dbReference type="SUPFAM" id="SSF53850">
    <property type="entry name" value="Periplasmic binding protein-like II"/>
    <property type="match status" value="1"/>
</dbReference>
<dbReference type="eggNOG" id="COG0583">
    <property type="taxonomic scope" value="Bacteria"/>
</dbReference>
<dbReference type="InterPro" id="IPR036388">
    <property type="entry name" value="WH-like_DNA-bd_sf"/>
</dbReference>
<evidence type="ECO:0000256" key="3">
    <source>
        <dbReference type="ARBA" id="ARBA00023125"/>
    </source>
</evidence>